<dbReference type="PROSITE" id="PS50918">
    <property type="entry name" value="WWE"/>
    <property type="match status" value="1"/>
</dbReference>
<dbReference type="SMART" id="SM00028">
    <property type="entry name" value="TPR"/>
    <property type="match status" value="6"/>
</dbReference>
<evidence type="ECO:0000256" key="9">
    <source>
        <dbReference type="RuleBase" id="RU361228"/>
    </source>
</evidence>
<comment type="caution">
    <text evidence="11">The sequence shown here is derived from an EMBL/GenBank/DDBJ whole genome shotgun (WGS) entry which is preliminary data.</text>
</comment>
<dbReference type="InterPro" id="IPR037197">
    <property type="entry name" value="WWE_dom_sf"/>
</dbReference>
<evidence type="ECO:0000259" key="10">
    <source>
        <dbReference type="PROSITE" id="PS50918"/>
    </source>
</evidence>
<feature type="domain" description="WWE" evidence="10">
    <location>
        <begin position="2"/>
        <end position="83"/>
    </location>
</feature>
<feature type="repeat" description="TPR" evidence="8">
    <location>
        <begin position="696"/>
        <end position="729"/>
    </location>
</feature>
<organism evidence="11 12">
    <name type="scientific">Rotaria magnacalcarata</name>
    <dbReference type="NCBI Taxonomy" id="392030"/>
    <lineage>
        <taxon>Eukaryota</taxon>
        <taxon>Metazoa</taxon>
        <taxon>Spiralia</taxon>
        <taxon>Gnathifera</taxon>
        <taxon>Rotifera</taxon>
        <taxon>Eurotatoria</taxon>
        <taxon>Bdelloidea</taxon>
        <taxon>Philodinida</taxon>
        <taxon>Philodinidae</taxon>
        <taxon>Rotaria</taxon>
    </lineage>
</organism>
<keyword evidence="3 9" id="KW-0808">Transferase</keyword>
<keyword evidence="4" id="KW-0548">Nucleotidyltransferase</keyword>
<dbReference type="SUPFAM" id="SSF56399">
    <property type="entry name" value="ADP-ribosylation"/>
    <property type="match status" value="2"/>
</dbReference>
<accession>A0A816EJ56</accession>
<dbReference type="Pfam" id="PF01129">
    <property type="entry name" value="ART"/>
    <property type="match status" value="1"/>
</dbReference>
<dbReference type="PANTHER" id="PTHR45641">
    <property type="entry name" value="TETRATRICOPEPTIDE REPEAT PROTEIN (AFU_ORTHOLOGUE AFUA_6G03870)"/>
    <property type="match status" value="1"/>
</dbReference>
<evidence type="ECO:0000313" key="12">
    <source>
        <dbReference type="Proteomes" id="UP000663834"/>
    </source>
</evidence>
<evidence type="ECO:0000256" key="5">
    <source>
        <dbReference type="ARBA" id="ARBA00022737"/>
    </source>
</evidence>
<dbReference type="EC" id="2.4.2.31" evidence="9"/>
<dbReference type="Pfam" id="PF03496">
    <property type="entry name" value="ADPrib_exo_Tox"/>
    <property type="match status" value="1"/>
</dbReference>
<dbReference type="Gene3D" id="3.90.176.10">
    <property type="entry name" value="Toxin ADP-ribosyltransferase, Chain A, domain 1"/>
    <property type="match status" value="2"/>
</dbReference>
<dbReference type="OrthoDB" id="6430112at2759"/>
<keyword evidence="6 8" id="KW-0802">TPR repeat</keyword>
<dbReference type="Gene3D" id="1.25.40.10">
    <property type="entry name" value="Tetratricopeptide repeat domain"/>
    <property type="match status" value="2"/>
</dbReference>
<dbReference type="SUPFAM" id="SSF117839">
    <property type="entry name" value="WWE domain"/>
    <property type="match status" value="1"/>
</dbReference>
<keyword evidence="5" id="KW-0677">Repeat</keyword>
<dbReference type="PROSITE" id="PS51996">
    <property type="entry name" value="TR_MART"/>
    <property type="match status" value="2"/>
</dbReference>
<name>A0A816EJ56_9BILA</name>
<dbReference type="GO" id="GO:0016779">
    <property type="term" value="F:nucleotidyltransferase activity"/>
    <property type="evidence" value="ECO:0007669"/>
    <property type="project" value="UniProtKB-KW"/>
</dbReference>
<feature type="repeat" description="TPR" evidence="8">
    <location>
        <begin position="738"/>
        <end position="771"/>
    </location>
</feature>
<dbReference type="InterPro" id="IPR000768">
    <property type="entry name" value="ART"/>
</dbReference>
<dbReference type="InterPro" id="IPR003540">
    <property type="entry name" value="ADP-ribosyltransferase"/>
</dbReference>
<sequence length="879" mass="100996">MSDRSSTSFPSSSIYWVWKANSDPFTSTEPAEWRRYSDIENAIIEKAYGAKKSHALLDDHHINLQQRIQIFNNDLNKQRPVKRMTGMREDQKLRVARFLPDPVAPKHSFSKFTKYSSVFLDSVADTFPYSIQTLEESSENRQDLVQKAAQGILEEGKKVGKQREAEYITQKLLEKRNASLKEIWECCAHLYTLESFLYRKINETMRLIGSKTHEYIWRSKVATFGPFCRLLSTILIDSTKHITLDDSDRILYRGANLSDEMIASYSTSMGRQSFQGFTSTSRSRIRAEEFGNVLFIIKIVTDLITDMSPYSDYPHEEEELIRPGSGFTVERVEFDKVKREVIQLDDLMAQMIAERWIRVKADEPLPITIVEISSTGIDGGFLHLQLLLDILVGIDSTSSGKKELLDFCRTVYKDDPLELDRLREFERDYHGGGALQWYTRESFVYRMLNKAFRTCDVDVLIHFRSVIRDIKCQLSKEQLSSPIRVYRAQLMSQEEIDTLQRSVNELISINSFFSSSIDRTYALFLLDSGASASLKRVLFEIEADPLLRNTKPFANISSYSSFPDEAEVLFMAGCIFRLVSVQEQNGINIVQLILCSEEENYLKELFKHVRQEIGEMNNLYTLGSLLFKSGKIHAAKKCLLQRLNELPDEHTDVAQCYHMLGNIMHECGEDDESRRMYNKALEINERTLPPNDPVIGNNHNNLGIVYMAKKDPKQALLHYEKALQIYKLAYGEEHERITISLGNIGIVYEDEKKYDEAIICFRKSLAIKEKLLPTNHPRLAASHGYIADVLADVGQLDIAMEYYQMQLKMQLKSLPPDHLDIANCYNSMSLVLFKKGDYLQGMSMLEKANAIDIKSLPLNHPDTARVKSICECIQVFKTI</sequence>
<evidence type="ECO:0000256" key="4">
    <source>
        <dbReference type="ARBA" id="ARBA00022695"/>
    </source>
</evidence>
<dbReference type="PROSITE" id="PS50005">
    <property type="entry name" value="TPR"/>
    <property type="match status" value="3"/>
</dbReference>
<feature type="repeat" description="TPR" evidence="8">
    <location>
        <begin position="654"/>
        <end position="687"/>
    </location>
</feature>
<dbReference type="Proteomes" id="UP000663834">
    <property type="component" value="Unassembled WGS sequence"/>
</dbReference>
<evidence type="ECO:0000256" key="8">
    <source>
        <dbReference type="PROSITE-ProRule" id="PRU00339"/>
    </source>
</evidence>
<dbReference type="Pfam" id="PF13374">
    <property type="entry name" value="TPR_10"/>
    <property type="match status" value="1"/>
</dbReference>
<dbReference type="InterPro" id="IPR004170">
    <property type="entry name" value="WWE_dom"/>
</dbReference>
<reference evidence="11" key="1">
    <citation type="submission" date="2021-02" db="EMBL/GenBank/DDBJ databases">
        <authorList>
            <person name="Nowell W R."/>
        </authorList>
    </citation>
    <scope>NUCLEOTIDE SEQUENCE</scope>
</reference>
<keyword evidence="9" id="KW-0520">NAD</keyword>
<dbReference type="EMBL" id="CAJNOW010016040">
    <property type="protein sequence ID" value="CAF1647141.1"/>
    <property type="molecule type" value="Genomic_DNA"/>
</dbReference>
<dbReference type="AlphaFoldDB" id="A0A816EJ56"/>
<evidence type="ECO:0000256" key="6">
    <source>
        <dbReference type="ARBA" id="ARBA00022803"/>
    </source>
</evidence>
<protein>
    <recommendedName>
        <fullName evidence="9">NAD(P)(+)--arginine ADP-ribosyltransferase</fullName>
        <ecNumber evidence="9">2.4.2.31</ecNumber>
    </recommendedName>
    <alternativeName>
        <fullName evidence="9">Mono(ADP-ribosyl)transferase</fullName>
    </alternativeName>
</protein>
<comment type="catalytic activity">
    <reaction evidence="7 9">
        <text>L-arginyl-[protein] + NAD(+) = N(omega)-(ADP-D-ribosyl)-L-arginyl-[protein] + nicotinamide + H(+)</text>
        <dbReference type="Rhea" id="RHEA:19149"/>
        <dbReference type="Rhea" id="RHEA-COMP:10532"/>
        <dbReference type="Rhea" id="RHEA-COMP:15087"/>
        <dbReference type="ChEBI" id="CHEBI:15378"/>
        <dbReference type="ChEBI" id="CHEBI:17154"/>
        <dbReference type="ChEBI" id="CHEBI:29965"/>
        <dbReference type="ChEBI" id="CHEBI:57540"/>
        <dbReference type="ChEBI" id="CHEBI:142554"/>
        <dbReference type="EC" id="2.4.2.31"/>
    </reaction>
</comment>
<comment type="similarity">
    <text evidence="1 9">Belongs to the Arg-specific ADP-ribosyltransferase family.</text>
</comment>
<dbReference type="GO" id="GO:0106274">
    <property type="term" value="F:NAD+-protein-arginine ADP-ribosyltransferase activity"/>
    <property type="evidence" value="ECO:0007669"/>
    <property type="project" value="UniProtKB-EC"/>
</dbReference>
<keyword evidence="2 9" id="KW-0328">Glycosyltransferase</keyword>
<dbReference type="InterPro" id="IPR011990">
    <property type="entry name" value="TPR-like_helical_dom_sf"/>
</dbReference>
<dbReference type="InterPro" id="IPR019734">
    <property type="entry name" value="TPR_rpt"/>
</dbReference>
<dbReference type="Gene3D" id="3.30.720.50">
    <property type="match status" value="1"/>
</dbReference>
<dbReference type="Pfam" id="PF02825">
    <property type="entry name" value="WWE"/>
    <property type="match status" value="1"/>
</dbReference>
<dbReference type="SUPFAM" id="SSF48452">
    <property type="entry name" value="TPR-like"/>
    <property type="match status" value="1"/>
</dbReference>
<dbReference type="GO" id="GO:0005576">
    <property type="term" value="C:extracellular region"/>
    <property type="evidence" value="ECO:0007669"/>
    <property type="project" value="InterPro"/>
</dbReference>
<dbReference type="Pfam" id="PF13424">
    <property type="entry name" value="TPR_12"/>
    <property type="match status" value="1"/>
</dbReference>
<keyword evidence="9" id="KW-0521">NADP</keyword>
<evidence type="ECO:0000256" key="2">
    <source>
        <dbReference type="ARBA" id="ARBA00022676"/>
    </source>
</evidence>
<evidence type="ECO:0000256" key="3">
    <source>
        <dbReference type="ARBA" id="ARBA00022679"/>
    </source>
</evidence>
<evidence type="ECO:0000256" key="7">
    <source>
        <dbReference type="ARBA" id="ARBA00047597"/>
    </source>
</evidence>
<gene>
    <name evidence="11" type="ORF">KQP761_LOCUS29226</name>
</gene>
<evidence type="ECO:0000256" key="1">
    <source>
        <dbReference type="ARBA" id="ARBA00009558"/>
    </source>
</evidence>
<dbReference type="PANTHER" id="PTHR45641:SF19">
    <property type="entry name" value="NEPHROCYSTIN-3"/>
    <property type="match status" value="1"/>
</dbReference>
<proteinExistence type="inferred from homology"/>
<evidence type="ECO:0000313" key="11">
    <source>
        <dbReference type="EMBL" id="CAF1647141.1"/>
    </source>
</evidence>